<keyword evidence="4" id="KW-0808">Transferase</keyword>
<feature type="transmembrane region" description="Helical" evidence="10">
    <location>
        <begin position="378"/>
        <end position="401"/>
    </location>
</feature>
<dbReference type="AlphaFoldDB" id="A0A2P6VD04"/>
<evidence type="ECO:0000256" key="9">
    <source>
        <dbReference type="SAM" id="MobiDB-lite"/>
    </source>
</evidence>
<dbReference type="Proteomes" id="UP000239649">
    <property type="component" value="Unassembled WGS sequence"/>
</dbReference>
<reference evidence="11 12" key="1">
    <citation type="journal article" date="2018" name="Plant J.">
        <title>Genome sequences of Chlorella sorokiniana UTEX 1602 and Micractinium conductrix SAG 241.80: implications to maltose excretion by a green alga.</title>
        <authorList>
            <person name="Arriola M.B."/>
            <person name="Velmurugan N."/>
            <person name="Zhang Y."/>
            <person name="Plunkett M.H."/>
            <person name="Hondzo H."/>
            <person name="Barney B.M."/>
        </authorList>
    </citation>
    <scope>NUCLEOTIDE SEQUENCE [LARGE SCALE GENOMIC DNA]</scope>
    <source>
        <strain evidence="11 12">SAG 241.80</strain>
    </source>
</reference>
<gene>
    <name evidence="11" type="ORF">C2E20_4802</name>
</gene>
<dbReference type="GO" id="GO:0005737">
    <property type="term" value="C:cytoplasm"/>
    <property type="evidence" value="ECO:0007669"/>
    <property type="project" value="TreeGrafter"/>
</dbReference>
<feature type="region of interest" description="Disordered" evidence="9">
    <location>
        <begin position="47"/>
        <end position="84"/>
    </location>
</feature>
<keyword evidence="8" id="KW-0175">Coiled coil</keyword>
<evidence type="ECO:0000256" key="3">
    <source>
        <dbReference type="ARBA" id="ARBA00022676"/>
    </source>
</evidence>
<comment type="caution">
    <text evidence="11">The sequence shown here is derived from an EMBL/GenBank/DDBJ whole genome shotgun (WGS) entry which is preliminary data.</text>
</comment>
<evidence type="ECO:0000313" key="11">
    <source>
        <dbReference type="EMBL" id="PSC71964.1"/>
    </source>
</evidence>
<dbReference type="GO" id="GO:0016020">
    <property type="term" value="C:membrane"/>
    <property type="evidence" value="ECO:0007669"/>
    <property type="project" value="UniProtKB-SubCell"/>
</dbReference>
<evidence type="ECO:0000256" key="8">
    <source>
        <dbReference type="SAM" id="Coils"/>
    </source>
</evidence>
<proteinExistence type="inferred from homology"/>
<name>A0A2P6VD04_9CHLO</name>
<comment type="subcellular location">
    <subcellularLocation>
        <location evidence="1">Membrane</location>
        <topology evidence="1">Single-pass membrane protein</topology>
    </subcellularLocation>
</comment>
<sequence length="735" mass="79061">MLFRSAKAPRQWPIRGGIVLAVLLATSLALIGVRSRGVAFQLCPRLQPPGQRQQSQEQQGSSDPPFVSTVPCTGTKETPSPRQFDLQRQRQQRLAAAGPVGGYLAACAIIKNQHKDLPEWLEYHKWLGVSQFYIMDDGSDPPLDSVLQPYIQQGWVTHRLVGNHTALARRMRKRTCAKYTPRERQISTYNLCLQDYGHLHQWMSFTDPDEFLVLTDGTPDLPTLLRDYESYGGLGANWRIFGSNKHLTRQPSTLRAYTSCLPFDFSKHRAVKMIGNMAYTADVHGPHSIRAAPGHPAVTSSRTEIDDAAAPAADYSRLALLHYQLKSRAEFDEKMERGSALSNKKDDKYWNNMNQLSSAECTEGHQSAVSHGLRLSSVAYILGIALLVIVAMGLVLMACWLRRKDRRHLAALQEARRQADAAEEARREAQAAEAARRLKEMVIPVVILQPDGACWLAEELKRCRGDAPAAGAGCGKGGGYELELAGRRDSGDAMVAAVSVDVVLPIAASPAAVDTPIGFLAPMFAALSPAAGTTDGGTPSSAPAAHEALASPWHLRLRTADEGVARALLQASSNATRPAGPAGPKTVVVVNLNTQGQAVPCVNVTAPFSNATHDASGEEKPEGGAVDALAALICSNYRAAGRQIFDLVKAGDEQALLAAAAAERANCSDANLMPRAITTASVLAQERLGGLRAVEGFFQALARAFQAVGVPACITLVESDPSGTRVAAEKYFATS</sequence>
<keyword evidence="12" id="KW-1185">Reference proteome</keyword>
<comment type="similarity">
    <text evidence="2">Belongs to the glycosyltransferase 92 family.</text>
</comment>
<dbReference type="PANTHER" id="PTHR21461">
    <property type="entry name" value="GLYCOSYLTRANSFERASE FAMILY 92 PROTEIN"/>
    <property type="match status" value="1"/>
</dbReference>
<accession>A0A2P6VD04</accession>
<evidence type="ECO:0000256" key="1">
    <source>
        <dbReference type="ARBA" id="ARBA00004167"/>
    </source>
</evidence>
<keyword evidence="7 10" id="KW-0472">Membrane</keyword>
<protein>
    <submittedName>
        <fullName evidence="11">Glycosyltranserase family 2</fullName>
    </submittedName>
</protein>
<dbReference type="Pfam" id="PF01697">
    <property type="entry name" value="Glyco_transf_92"/>
    <property type="match status" value="1"/>
</dbReference>
<dbReference type="GO" id="GO:0016757">
    <property type="term" value="F:glycosyltransferase activity"/>
    <property type="evidence" value="ECO:0007669"/>
    <property type="project" value="UniProtKB-KW"/>
</dbReference>
<dbReference type="EMBL" id="LHPF02000012">
    <property type="protein sequence ID" value="PSC71964.1"/>
    <property type="molecule type" value="Genomic_DNA"/>
</dbReference>
<organism evidence="11 12">
    <name type="scientific">Micractinium conductrix</name>
    <dbReference type="NCBI Taxonomy" id="554055"/>
    <lineage>
        <taxon>Eukaryota</taxon>
        <taxon>Viridiplantae</taxon>
        <taxon>Chlorophyta</taxon>
        <taxon>core chlorophytes</taxon>
        <taxon>Trebouxiophyceae</taxon>
        <taxon>Chlorellales</taxon>
        <taxon>Chlorellaceae</taxon>
        <taxon>Chlorella clade</taxon>
        <taxon>Micractinium</taxon>
    </lineage>
</organism>
<keyword evidence="5 10" id="KW-0812">Transmembrane</keyword>
<dbReference type="InterPro" id="IPR008166">
    <property type="entry name" value="Glyco_transf_92"/>
</dbReference>
<keyword evidence="6 10" id="KW-1133">Transmembrane helix</keyword>
<dbReference type="PANTHER" id="PTHR21461:SF69">
    <property type="entry name" value="GLYCOSYLTRANSFERASE FAMILY 92 PROTEIN"/>
    <property type="match status" value="1"/>
</dbReference>
<feature type="compositionally biased region" description="Polar residues" evidence="9">
    <location>
        <begin position="70"/>
        <end position="81"/>
    </location>
</feature>
<evidence type="ECO:0000256" key="10">
    <source>
        <dbReference type="SAM" id="Phobius"/>
    </source>
</evidence>
<evidence type="ECO:0000256" key="5">
    <source>
        <dbReference type="ARBA" id="ARBA00022692"/>
    </source>
</evidence>
<dbReference type="OrthoDB" id="2526284at2759"/>
<evidence type="ECO:0000256" key="2">
    <source>
        <dbReference type="ARBA" id="ARBA00007647"/>
    </source>
</evidence>
<feature type="compositionally biased region" description="Low complexity" evidence="9">
    <location>
        <begin position="47"/>
        <end position="65"/>
    </location>
</feature>
<feature type="coiled-coil region" evidence="8">
    <location>
        <begin position="412"/>
        <end position="442"/>
    </location>
</feature>
<evidence type="ECO:0000256" key="7">
    <source>
        <dbReference type="ARBA" id="ARBA00023136"/>
    </source>
</evidence>
<evidence type="ECO:0000313" key="12">
    <source>
        <dbReference type="Proteomes" id="UP000239649"/>
    </source>
</evidence>
<evidence type="ECO:0000256" key="4">
    <source>
        <dbReference type="ARBA" id="ARBA00022679"/>
    </source>
</evidence>
<keyword evidence="3" id="KW-0328">Glycosyltransferase</keyword>
<evidence type="ECO:0000256" key="6">
    <source>
        <dbReference type="ARBA" id="ARBA00022989"/>
    </source>
</evidence>